<keyword evidence="6 7" id="KW-0175">Coiled coil</keyword>
<feature type="coiled-coil region" evidence="7">
    <location>
        <begin position="693"/>
        <end position="849"/>
    </location>
</feature>
<organism evidence="10 11">
    <name type="scientific">Pichia kudriavzevii</name>
    <name type="common">Yeast</name>
    <name type="synonym">Issatchenkia orientalis</name>
    <dbReference type="NCBI Taxonomy" id="4909"/>
    <lineage>
        <taxon>Eukaryota</taxon>
        <taxon>Fungi</taxon>
        <taxon>Dikarya</taxon>
        <taxon>Ascomycota</taxon>
        <taxon>Saccharomycotina</taxon>
        <taxon>Pichiomycetes</taxon>
        <taxon>Pichiales</taxon>
        <taxon>Pichiaceae</taxon>
        <taxon>Pichia</taxon>
    </lineage>
</organism>
<dbReference type="GO" id="GO:0043614">
    <property type="term" value="C:multi-eIF complex"/>
    <property type="evidence" value="ECO:0007669"/>
    <property type="project" value="TreeGrafter"/>
</dbReference>
<evidence type="ECO:0000256" key="2">
    <source>
        <dbReference type="ARBA" id="ARBA00022490"/>
    </source>
</evidence>
<dbReference type="FunFam" id="1.10.3520.10:FF:000001">
    <property type="entry name" value="Pleckstrin domain-containing family A member 8"/>
    <property type="match status" value="1"/>
</dbReference>
<evidence type="ECO:0000256" key="8">
    <source>
        <dbReference type="SAM" id="MobiDB-lite"/>
    </source>
</evidence>
<keyword evidence="2" id="KW-0963">Cytoplasm</keyword>
<dbReference type="GO" id="GO:0071541">
    <property type="term" value="C:eukaryotic translation initiation factor 3 complex, eIF3m"/>
    <property type="evidence" value="ECO:0007669"/>
    <property type="project" value="TreeGrafter"/>
</dbReference>
<reference evidence="11" key="1">
    <citation type="journal article" date="2017" name="Genome Announc.">
        <title>Genome sequences of Cyberlindnera fabianii 65, Pichia kudriavzevii 129, and Saccharomyces cerevisiae 131 isolated from fermented masau fruits in Zimbabwe.</title>
        <authorList>
            <person name="van Rijswijck I.M.H."/>
            <person name="Derks M.F.L."/>
            <person name="Abee T."/>
            <person name="de Ridder D."/>
            <person name="Smid E.J."/>
        </authorList>
    </citation>
    <scope>NUCLEOTIDE SEQUENCE [LARGE SCALE GENOMIC DNA]</scope>
    <source>
        <strain evidence="11">129</strain>
    </source>
</reference>
<dbReference type="PANTHER" id="PTHR14005">
    <property type="entry name" value="EUKARYOTIC TRANSLATION INITIATION FACTOR 3, THETA SUBUNIT"/>
    <property type="match status" value="1"/>
</dbReference>
<keyword evidence="5" id="KW-0648">Protein biosynthesis</keyword>
<dbReference type="PANTHER" id="PTHR14005:SF0">
    <property type="entry name" value="EUKARYOTIC TRANSLATION INITIATION FACTOR 3 SUBUNIT A"/>
    <property type="match status" value="1"/>
</dbReference>
<accession>A0A1V2LPF9</accession>
<dbReference type="GO" id="GO:0003743">
    <property type="term" value="F:translation initiation factor activity"/>
    <property type="evidence" value="ECO:0007669"/>
    <property type="project" value="UniProtKB-KW"/>
</dbReference>
<gene>
    <name evidence="10" type="ORF">BOH78_2173</name>
</gene>
<dbReference type="Pfam" id="PF22591">
    <property type="entry name" value="eIF3a_PCI_TPR-like"/>
    <property type="match status" value="1"/>
</dbReference>
<proteinExistence type="predicted"/>
<dbReference type="EMBL" id="MQVM01000008">
    <property type="protein sequence ID" value="ONH74898.1"/>
    <property type="molecule type" value="Genomic_DNA"/>
</dbReference>
<keyword evidence="3 10" id="KW-0396">Initiation factor</keyword>
<dbReference type="VEuPathDB" id="FungiDB:C5L36_0B03420"/>
<dbReference type="PROSITE" id="PS50250">
    <property type="entry name" value="PCI"/>
    <property type="match status" value="1"/>
</dbReference>
<dbReference type="SUPFAM" id="SSF110004">
    <property type="entry name" value="Glycolipid transfer protein, GLTP"/>
    <property type="match status" value="1"/>
</dbReference>
<evidence type="ECO:0000256" key="1">
    <source>
        <dbReference type="ARBA" id="ARBA00004496"/>
    </source>
</evidence>
<protein>
    <submittedName>
        <fullName evidence="10">Eukaryotic translation initiation factor 3 subunit A</fullName>
    </submittedName>
</protein>
<evidence type="ECO:0000313" key="10">
    <source>
        <dbReference type="EMBL" id="ONH74898.1"/>
    </source>
</evidence>
<dbReference type="InterPro" id="IPR000717">
    <property type="entry name" value="PCI_dom"/>
</dbReference>
<dbReference type="GO" id="GO:0003729">
    <property type="term" value="F:mRNA binding"/>
    <property type="evidence" value="ECO:0007669"/>
    <property type="project" value="TreeGrafter"/>
</dbReference>
<name>A0A1V2LPF9_PICKU</name>
<evidence type="ECO:0000313" key="11">
    <source>
        <dbReference type="Proteomes" id="UP000189274"/>
    </source>
</evidence>
<feature type="coiled-coil region" evidence="7">
    <location>
        <begin position="570"/>
        <end position="658"/>
    </location>
</feature>
<dbReference type="GO" id="GO:0001732">
    <property type="term" value="P:formation of cytoplasmic translation initiation complex"/>
    <property type="evidence" value="ECO:0007669"/>
    <property type="project" value="TreeGrafter"/>
</dbReference>
<feature type="domain" description="PCI" evidence="9">
    <location>
        <begin position="353"/>
        <end position="543"/>
    </location>
</feature>
<dbReference type="GO" id="GO:0071540">
    <property type="term" value="C:eukaryotic translation initiation factor 3 complex, eIF3e"/>
    <property type="evidence" value="ECO:0007669"/>
    <property type="project" value="TreeGrafter"/>
</dbReference>
<evidence type="ECO:0000256" key="4">
    <source>
        <dbReference type="ARBA" id="ARBA00022884"/>
    </source>
</evidence>
<dbReference type="AlphaFoldDB" id="A0A1V2LPF9"/>
<dbReference type="Gene3D" id="1.25.40.860">
    <property type="match status" value="1"/>
</dbReference>
<evidence type="ECO:0000256" key="5">
    <source>
        <dbReference type="ARBA" id="ARBA00022917"/>
    </source>
</evidence>
<dbReference type="InterPro" id="IPR027512">
    <property type="entry name" value="EIF3A"/>
</dbReference>
<dbReference type="Gene3D" id="1.10.3520.10">
    <property type="entry name" value="Glycolipid transfer protein"/>
    <property type="match status" value="1"/>
</dbReference>
<dbReference type="GO" id="GO:0120013">
    <property type="term" value="F:lipid transfer activity"/>
    <property type="evidence" value="ECO:0007669"/>
    <property type="project" value="InterPro"/>
</dbReference>
<dbReference type="InterPro" id="IPR036497">
    <property type="entry name" value="GLTP_sf"/>
</dbReference>
<evidence type="ECO:0000256" key="6">
    <source>
        <dbReference type="ARBA" id="ARBA00023054"/>
    </source>
</evidence>
<dbReference type="Proteomes" id="UP000189274">
    <property type="component" value="Unassembled WGS sequence"/>
</dbReference>
<comment type="subcellular location">
    <subcellularLocation>
        <location evidence="1">Cytoplasm</location>
    </subcellularLocation>
</comment>
<dbReference type="VEuPathDB" id="FungiDB:C5L36_0B03430"/>
<evidence type="ECO:0000256" key="7">
    <source>
        <dbReference type="SAM" id="Coils"/>
    </source>
</evidence>
<comment type="caution">
    <text evidence="10">The sequence shown here is derived from an EMBL/GenBank/DDBJ whole genome shotgun (WGS) entry which is preliminary data.</text>
</comment>
<sequence length="1161" mass="132571">MSYQAGRPENVLRRAEDLIAINEPTLALQSLYNFITAKRTKYINPTTPELVQNFKLFISIAIKNRLSKDIKDALYHYKRIVQTANTTEGYESLEQLAKFFLKEANSKLDEAQTQANDAAEAAIEENVLSAAAAQKVLDTLEEEEEVAHDEEEDDVEAFHFNVSPENILLSSVTTDDSTDRSNKEFFLPWLKFVWEAHRTVLELLKNNNKLETSYCQVILEAFQFCIKYERKAEFKRLCELLKNHLLAMSKPEFEDAVNLSNPDTLQKFLDTRFQQLNTAVKLELWKESFKSIDDVHVLMKISKRTPKPIALVNYYKNLAKIFQVSNDYIYATTARQKLFELLIQSPIITAEELKEHSTLYLITALSIPVSESSSRSFSVQNGLVDSEFYKRKNQKLTSLLNLKEVPTRESLLGSNTLKAVLKYADANIVALFNLLEKSFNPLTFNTSANKILNELASNDKYLSYTTPLKEVIVSKIISKVSTLYESIKFDFLYKISTFENSIFNYDQFTFEDLLVNGSFSNLIKSDVEIDDEAGVVSFTDKLYASPASRVNSRLFDLEKALSSAINLINVEQYNASKKELQNRLLQAANEQFAAEKENILKTSELIAQREEELRASKLEEKLENEKARQEAAIKQRKAEEERIQQEAERRERERIEKTTKMIEMDNKKQIVANINASGIIHIKFEDVKDMSEDDIRKLQIKKLEEESNKLEEKTQAIVKRADYIERAQRQYEIPLLEKEFEHDVVKQREEYEVLKKKNEEQSKAAHEQALQIKERLSRFVPVFEEYSNKLAELSVDVRKEKELKIKEKLEAAKKARIAEFIEEKKKEFLEAQQREKEAAKAKAMAEAQAAAEAKMYEAQNRAREEALKARQAAMGQASSSGRYTPPTATPSRYTPPTAAPSRYTPPTAAPSRYTPPTAVPSRASPSQGSGDPERADYEALKTKGSLSMSERLKLKRLAAKFDSTMTFFDDMKTSFKDVEIQDNEIPTLKFLEASESLVTLFDLLGSSAFSVVQSDMTGNINKVSNKFLSDPEGCATLQKLILTEVKEGGKKTATQGLLWLTRGLQFTAVAMRKCIDNPDWELSKAFEKSYSETLSKYHSMLVKPIFKLAMKACPYRKDFFAKLGEDLAKVNEQLLQWVVALENIVQEVMKFFDSGNYGKGL</sequence>
<dbReference type="GO" id="GO:0002188">
    <property type="term" value="P:translation reinitiation"/>
    <property type="evidence" value="ECO:0007669"/>
    <property type="project" value="TreeGrafter"/>
</dbReference>
<feature type="coiled-coil region" evidence="7">
    <location>
        <begin position="101"/>
        <end position="153"/>
    </location>
</feature>
<evidence type="ECO:0000256" key="3">
    <source>
        <dbReference type="ARBA" id="ARBA00022540"/>
    </source>
</evidence>
<evidence type="ECO:0000259" key="9">
    <source>
        <dbReference type="PROSITE" id="PS50250"/>
    </source>
</evidence>
<feature type="region of interest" description="Disordered" evidence="8">
    <location>
        <begin position="862"/>
        <end position="935"/>
    </location>
</feature>
<keyword evidence="4" id="KW-0694">RNA-binding</keyword>
<dbReference type="InterPro" id="IPR014830">
    <property type="entry name" value="Glycolipid_transfer_prot_dom"/>
</dbReference>
<dbReference type="Gene3D" id="4.10.860.10">
    <property type="entry name" value="UVR domain"/>
    <property type="match status" value="1"/>
</dbReference>
<dbReference type="FunFam" id="4.10.860.10:FF:000001">
    <property type="entry name" value="Eukaryotic translation initiation factor 3 subunit A"/>
    <property type="match status" value="1"/>
</dbReference>
<dbReference type="Pfam" id="PF08718">
    <property type="entry name" value="GLTP"/>
    <property type="match status" value="1"/>
</dbReference>
<dbReference type="InterPro" id="IPR054711">
    <property type="entry name" value="eIF3a_PCI_TPR-like"/>
</dbReference>